<keyword evidence="2" id="KW-0479">Metal-binding</keyword>
<dbReference type="Gene3D" id="3.30.40.10">
    <property type="entry name" value="Zinc/RING finger domain, C3HC4 (zinc finger)"/>
    <property type="match status" value="2"/>
</dbReference>
<feature type="domain" description="N-acetyltransferase" evidence="8">
    <location>
        <begin position="1038"/>
        <end position="1195"/>
    </location>
</feature>
<dbReference type="InterPro" id="IPR014002">
    <property type="entry name" value="Agenet_dom_plant"/>
</dbReference>
<evidence type="ECO:0000313" key="9">
    <source>
        <dbReference type="EMBL" id="GMN23695.1"/>
    </source>
</evidence>
<dbReference type="InterPro" id="IPR042163">
    <property type="entry name" value="PHF12"/>
</dbReference>
<dbReference type="Pfam" id="PF16135">
    <property type="entry name" value="TDBD"/>
    <property type="match status" value="1"/>
</dbReference>
<sequence length="1325" mass="148838">MTVEEDSAEPEALMAAKSRKRPRLQRKLIVDEKVEVRSDEDGFNGSWHTGIVIACGEKGLRHVRYDHLLSDDESENLVEAVRVSPALDGFVCGSRSSYRGKIRPSPPPAIEFTNWVIHYGMCVDAFYNDAWWEGVVFDTDDGSPERTVFFPDLGDEMKFGIQDLRITQDWDEVTENWILRGNWVLLELIEEFEGGGHIPVSVKQIWYDLRGEKDFTDKVKEWTCKVKKSWKKMVFDVIDQYLRFSAEVLSKRLAEFKDELVDSDALLLVSETAYGDLELVRPVLDVDIVPGAEMIHPKALVPFDDSLSSERVIDNGASAKNVGEFSGMIAYGSLQGCGATISPSAALLEPGMDQLAASTVNLLTDSNTSHHKEALCVIPQGLTLLPSNHEGSSTTSSVSHGVKEILSNGSDKIDGKSVRPVCTNTGRWWPISSEMLNGAEFCPTAIDEYCANIRSGTRWKSRCRDSIKTDVWKHLLHLGWKIDSSCENGIPRKRYTSRDGRCFYSLSQVCKLLKESAGDMLSSASEDDPRRMNSLSVVSLPLEQLQQSQFTEGAKLDFCSHPVMEYCQHRNERSKLAGDMRIEARKQLFAAGWEAEVRTHEITGRKTVLYKSPTGKVYQSVLAACKGFLKEESNRNTISLCRRAKCINVAGESQGLSTGNMLSFAANGFNFQENLVQPNAVSKKLSVESSSVSKSNFVELDKVKVQGVRRNPKRISAKCLKKDGKPSHPKDRNSTLLKVKRSTQSHAFINSRYGKDHTRRKCVLRSSKRVQEGVIPNSTQRNPRSILSWLIDNNKVLPRAKVYYFSRKEKRSLAEGRITRDGIKCSCCGKVFGISSFEVHAGSSCRKPSANIVLTDGKSLLDCQKEILNDRKKQSSTIESCGGVKSNWRRGENDYVCSVCHYGGELLLCDHCPSSFHKSCLGLEDIPKGDWFCPSCCCGICGEGKLQEDKEQAKDENILTCRQCEHIYHAGCLRSRQPSQLGSSQMENWFCNEMCEKIFFNLQKLLGKLVNVGRESEDNLTWSLLKSTKTDCCSTNSSDIDALTENCSKLNVALGVMHECFEPVKDAHTRRDLMEDIIFNRRSDLKRLDFQGFYTVLLAKDDDLISVATVRVYGQKVAEVPLVGTRIQYRRRGMCRILMNELEKMLMELGVERLVLPAVPSVLNTWTSSFGFSQMTASERLQFLDFTFLDFQDTIMCQKQLKVPSAESSPLRGLGPKFRDDICQDGDNIDFDRSSAVSEVCQADQIEDGRVTDQLEISAVHNSDGLVVLKEQTQTSFEARPCIIETSQEFCRKDASLKRPYAIDFYRNCYKRRKKSTSGSLVNAF</sequence>
<dbReference type="Pfam" id="PF23209">
    <property type="entry name" value="IDM1_C"/>
    <property type="match status" value="1"/>
</dbReference>
<dbReference type="InterPro" id="IPR054292">
    <property type="entry name" value="DUF7028"/>
</dbReference>
<keyword evidence="5" id="KW-0539">Nucleus</keyword>
<dbReference type="GO" id="GO:0008270">
    <property type="term" value="F:zinc ion binding"/>
    <property type="evidence" value="ECO:0007669"/>
    <property type="project" value="UniProtKB-KW"/>
</dbReference>
<dbReference type="InterPro" id="IPR001965">
    <property type="entry name" value="Znf_PHD"/>
</dbReference>
<dbReference type="InterPro" id="IPR056511">
    <property type="entry name" value="IDM1_C"/>
</dbReference>
<evidence type="ECO:0000256" key="2">
    <source>
        <dbReference type="ARBA" id="ARBA00022723"/>
    </source>
</evidence>
<dbReference type="GO" id="GO:0003714">
    <property type="term" value="F:transcription corepressor activity"/>
    <property type="evidence" value="ECO:0007669"/>
    <property type="project" value="InterPro"/>
</dbReference>
<dbReference type="Pfam" id="PF05641">
    <property type="entry name" value="Agenet"/>
    <property type="match status" value="1"/>
</dbReference>
<dbReference type="PANTHER" id="PTHR46309:SF12">
    <property type="entry name" value="GB|AAC80581.1"/>
    <property type="match status" value="1"/>
</dbReference>
<protein>
    <recommendedName>
        <fullName evidence="11">PHD finger transcription factor</fullName>
    </recommendedName>
</protein>
<evidence type="ECO:0000259" key="8">
    <source>
        <dbReference type="PROSITE" id="PS51186"/>
    </source>
</evidence>
<evidence type="ECO:0000256" key="6">
    <source>
        <dbReference type="PROSITE-ProRule" id="PRU00146"/>
    </source>
</evidence>
<dbReference type="InterPro" id="IPR008395">
    <property type="entry name" value="Agenet-like_dom"/>
</dbReference>
<keyword evidence="4" id="KW-0862">Zinc</keyword>
<dbReference type="SMART" id="SM00743">
    <property type="entry name" value="Agenet"/>
    <property type="match status" value="2"/>
</dbReference>
<dbReference type="GO" id="GO:0016747">
    <property type="term" value="F:acyltransferase activity, transferring groups other than amino-acyl groups"/>
    <property type="evidence" value="ECO:0007669"/>
    <property type="project" value="InterPro"/>
</dbReference>
<dbReference type="PANTHER" id="PTHR46309">
    <property type="entry name" value="PHD FINGER PROTEIN 12"/>
    <property type="match status" value="1"/>
</dbReference>
<comment type="caution">
    <text evidence="9">The sequence shown here is derived from an EMBL/GenBank/DDBJ whole genome shotgun (WGS) entry which is preliminary data.</text>
</comment>
<dbReference type="InterPro" id="IPR000182">
    <property type="entry name" value="GNAT_dom"/>
</dbReference>
<keyword evidence="10" id="KW-1185">Reference proteome</keyword>
<gene>
    <name evidence="9" type="ORF">TIFTF001_000227</name>
</gene>
<reference evidence="9" key="1">
    <citation type="submission" date="2023-07" db="EMBL/GenBank/DDBJ databases">
        <title>draft genome sequence of fig (Ficus carica).</title>
        <authorList>
            <person name="Takahashi T."/>
            <person name="Nishimura K."/>
        </authorList>
    </citation>
    <scope>NUCLEOTIDE SEQUENCE</scope>
</reference>
<dbReference type="EMBL" id="BTGU01000001">
    <property type="protein sequence ID" value="GMN23695.1"/>
    <property type="molecule type" value="Genomic_DNA"/>
</dbReference>
<dbReference type="SMART" id="SM00249">
    <property type="entry name" value="PHD"/>
    <property type="match status" value="2"/>
</dbReference>
<dbReference type="CDD" id="cd04301">
    <property type="entry name" value="NAT_SF"/>
    <property type="match status" value="1"/>
</dbReference>
<dbReference type="InterPro" id="IPR011011">
    <property type="entry name" value="Znf_FYVE_PHD"/>
</dbReference>
<evidence type="ECO:0000256" key="5">
    <source>
        <dbReference type="ARBA" id="ARBA00023242"/>
    </source>
</evidence>
<keyword evidence="3 6" id="KW-0863">Zinc-finger</keyword>
<name>A0AA88CMR7_FICCA</name>
<evidence type="ECO:0000256" key="4">
    <source>
        <dbReference type="ARBA" id="ARBA00022833"/>
    </source>
</evidence>
<dbReference type="GO" id="GO:0006357">
    <property type="term" value="P:regulation of transcription by RNA polymerase II"/>
    <property type="evidence" value="ECO:0007669"/>
    <property type="project" value="TreeGrafter"/>
</dbReference>
<dbReference type="Proteomes" id="UP001187192">
    <property type="component" value="Unassembled WGS sequence"/>
</dbReference>
<dbReference type="SUPFAM" id="SSF55729">
    <property type="entry name" value="Acyl-CoA N-acyltransferases (Nat)"/>
    <property type="match status" value="1"/>
</dbReference>
<proteinExistence type="predicted"/>
<dbReference type="Pfam" id="PF22970">
    <property type="entry name" value="DUF7028"/>
    <property type="match status" value="2"/>
</dbReference>
<dbReference type="GO" id="GO:0005634">
    <property type="term" value="C:nucleus"/>
    <property type="evidence" value="ECO:0007669"/>
    <property type="project" value="UniProtKB-SubCell"/>
</dbReference>
<evidence type="ECO:0000256" key="3">
    <source>
        <dbReference type="ARBA" id="ARBA00022771"/>
    </source>
</evidence>
<accession>A0AA88CMR7</accession>
<dbReference type="InterPro" id="IPR016181">
    <property type="entry name" value="Acyl_CoA_acyltransferase"/>
</dbReference>
<comment type="subcellular location">
    <subcellularLocation>
        <location evidence="1">Nucleus</location>
    </subcellularLocation>
</comment>
<dbReference type="InterPro" id="IPR013083">
    <property type="entry name" value="Znf_RING/FYVE/PHD"/>
</dbReference>
<dbReference type="PROSITE" id="PS50016">
    <property type="entry name" value="ZF_PHD_2"/>
    <property type="match status" value="1"/>
</dbReference>
<evidence type="ECO:0000259" key="7">
    <source>
        <dbReference type="PROSITE" id="PS50016"/>
    </source>
</evidence>
<dbReference type="Pfam" id="PF00628">
    <property type="entry name" value="PHD"/>
    <property type="match status" value="1"/>
</dbReference>
<dbReference type="CDD" id="cd20405">
    <property type="entry name" value="Tudor_Agenet_AtDUF_rpt1_3"/>
    <property type="match status" value="1"/>
</dbReference>
<dbReference type="InterPro" id="IPR032308">
    <property type="entry name" value="TDBD"/>
</dbReference>
<evidence type="ECO:0008006" key="11">
    <source>
        <dbReference type="Google" id="ProtNLM"/>
    </source>
</evidence>
<dbReference type="PROSITE" id="PS51186">
    <property type="entry name" value="GNAT"/>
    <property type="match status" value="1"/>
</dbReference>
<dbReference type="InterPro" id="IPR019787">
    <property type="entry name" value="Znf_PHD-finger"/>
</dbReference>
<evidence type="ECO:0000256" key="1">
    <source>
        <dbReference type="ARBA" id="ARBA00004123"/>
    </source>
</evidence>
<feature type="domain" description="PHD-type" evidence="7">
    <location>
        <begin position="894"/>
        <end position="939"/>
    </location>
</feature>
<evidence type="ECO:0000313" key="10">
    <source>
        <dbReference type="Proteomes" id="UP001187192"/>
    </source>
</evidence>
<dbReference type="SUPFAM" id="SSF57903">
    <property type="entry name" value="FYVE/PHD zinc finger"/>
    <property type="match status" value="1"/>
</dbReference>
<organism evidence="9 10">
    <name type="scientific">Ficus carica</name>
    <name type="common">Common fig</name>
    <dbReference type="NCBI Taxonomy" id="3494"/>
    <lineage>
        <taxon>Eukaryota</taxon>
        <taxon>Viridiplantae</taxon>
        <taxon>Streptophyta</taxon>
        <taxon>Embryophyta</taxon>
        <taxon>Tracheophyta</taxon>
        <taxon>Spermatophyta</taxon>
        <taxon>Magnoliopsida</taxon>
        <taxon>eudicotyledons</taxon>
        <taxon>Gunneridae</taxon>
        <taxon>Pentapetalae</taxon>
        <taxon>rosids</taxon>
        <taxon>fabids</taxon>
        <taxon>Rosales</taxon>
        <taxon>Moraceae</taxon>
        <taxon>Ficeae</taxon>
        <taxon>Ficus</taxon>
    </lineage>
</organism>
<dbReference type="Gene3D" id="3.40.630.30">
    <property type="match status" value="1"/>
</dbReference>